<dbReference type="SMART" id="SM00028">
    <property type="entry name" value="TPR"/>
    <property type="match status" value="5"/>
</dbReference>
<feature type="transmembrane region" description="Helical" evidence="1">
    <location>
        <begin position="20"/>
        <end position="40"/>
    </location>
</feature>
<dbReference type="Pfam" id="PF13432">
    <property type="entry name" value="TPR_16"/>
    <property type="match status" value="1"/>
</dbReference>
<dbReference type="SUPFAM" id="SSF48452">
    <property type="entry name" value="TPR-like"/>
    <property type="match status" value="3"/>
</dbReference>
<accession>A0A7C3R332</accession>
<dbReference type="Gene3D" id="1.25.40.10">
    <property type="entry name" value="Tetratricopeptide repeat domain"/>
    <property type="match status" value="4"/>
</dbReference>
<evidence type="ECO:0000256" key="1">
    <source>
        <dbReference type="SAM" id="Phobius"/>
    </source>
</evidence>
<name>A0A7C3R332_9BACT</name>
<evidence type="ECO:0000313" key="2">
    <source>
        <dbReference type="EMBL" id="HFT93093.1"/>
    </source>
</evidence>
<comment type="caution">
    <text evidence="2">The sequence shown here is derived from an EMBL/GenBank/DDBJ whole genome shotgun (WGS) entry which is preliminary data.</text>
</comment>
<keyword evidence="1" id="KW-1133">Transmembrane helix</keyword>
<dbReference type="Pfam" id="PF13174">
    <property type="entry name" value="TPR_6"/>
    <property type="match status" value="1"/>
</dbReference>
<proteinExistence type="predicted"/>
<dbReference type="InterPro" id="IPR019734">
    <property type="entry name" value="TPR_rpt"/>
</dbReference>
<sequence>MRKRGRERTQKSVRHDIGTVFFFLIWSTLFSFFSILPSGIDRVSAQTGNTPVSPIPLGEDAVLYQKAVKSFDRGDMEHARNWIQKILNQHPRSVKIGPARLLLGRIESRLARDPRLGKTSRNRALRQAIRLYWQAHDANPPGWDRGRVAYRMGELMDRMGFFAEARGYLELSVREAPDGPRFFDSRILLAEILRKEGQPGQAERVVERLSARVDLEHPGNRSMILPLLYERARIEIDLGDVKNAGDLLEKALAIDGSYPYKHPEDLFVLALYADREGHNRRAFSLYRNFLRFGSASPLVPEALYRMALLSGRMGKESSAQARLLELIHEYPDSEWADRGRLEVAHIAGKRLSQKIPPGQPHSRSALDQKIERLLAVSLRRGSVSSRVMALSMTAPLLARRNQWREALNNLHRISIDADPTSPDGQRLAGLETALVTGWIIRQSEPFRPDRIVRIVRDYGYALKGGIRDPRATPFEIGAQREMPRVYELEGKAQEALGHPDRALVWYRKGLQIAGLAWRARILGDLVRIQEKMGDLGHAWADGQTLLLDLPRHSPDRPVWMGRLARLARRRGENQREADLLRERVREYPEDSSTGRSLVRLFVLDRGDENAFQAEKDARLAKIFLDDSRDPADRKALGGLLYQWGKWERDIHHPQRAYRLLESFVEGFPQDPRSGWALYQLGNIALALGDAGKARDWFLKVTRAEGGSPLGKVARERARGIRLKREMALRGY</sequence>
<dbReference type="PANTHER" id="PTHR12558:SF13">
    <property type="entry name" value="CELL DIVISION CYCLE PROTEIN 27 HOMOLOG"/>
    <property type="match status" value="1"/>
</dbReference>
<keyword evidence="1" id="KW-0812">Transmembrane</keyword>
<dbReference type="EMBL" id="DTMM01000082">
    <property type="protein sequence ID" value="HFT93093.1"/>
    <property type="molecule type" value="Genomic_DNA"/>
</dbReference>
<dbReference type="AlphaFoldDB" id="A0A7C3R332"/>
<dbReference type="InterPro" id="IPR011990">
    <property type="entry name" value="TPR-like_helical_dom_sf"/>
</dbReference>
<reference evidence="2" key="1">
    <citation type="journal article" date="2020" name="mSystems">
        <title>Genome- and Community-Level Interaction Insights into Carbon Utilization and Element Cycling Functions of Hydrothermarchaeota in Hydrothermal Sediment.</title>
        <authorList>
            <person name="Zhou Z."/>
            <person name="Liu Y."/>
            <person name="Xu W."/>
            <person name="Pan J."/>
            <person name="Luo Z.H."/>
            <person name="Li M."/>
        </authorList>
    </citation>
    <scope>NUCLEOTIDE SEQUENCE [LARGE SCALE GENOMIC DNA]</scope>
    <source>
        <strain evidence="2">SpSt-902</strain>
    </source>
</reference>
<dbReference type="Pfam" id="PF13181">
    <property type="entry name" value="TPR_8"/>
    <property type="match status" value="1"/>
</dbReference>
<keyword evidence="1" id="KW-0472">Membrane</keyword>
<dbReference type="PANTHER" id="PTHR12558">
    <property type="entry name" value="CELL DIVISION CYCLE 16,23,27"/>
    <property type="match status" value="1"/>
</dbReference>
<organism evidence="2">
    <name type="scientific">Leptospirillum ferriphilum</name>
    <dbReference type="NCBI Taxonomy" id="178606"/>
    <lineage>
        <taxon>Bacteria</taxon>
        <taxon>Pseudomonadati</taxon>
        <taxon>Nitrospirota</taxon>
        <taxon>Nitrospiria</taxon>
        <taxon>Nitrospirales</taxon>
        <taxon>Nitrospiraceae</taxon>
        <taxon>Leptospirillum</taxon>
    </lineage>
</organism>
<gene>
    <name evidence="2" type="ORF">ENX03_03945</name>
</gene>
<protein>
    <submittedName>
        <fullName evidence="2">Tetratricopeptide repeat protein</fullName>
    </submittedName>
</protein>